<organism evidence="2 3">
    <name type="scientific">Brooklawnia propionicigenes</name>
    <dbReference type="NCBI Taxonomy" id="3041175"/>
    <lineage>
        <taxon>Bacteria</taxon>
        <taxon>Bacillati</taxon>
        <taxon>Actinomycetota</taxon>
        <taxon>Actinomycetes</taxon>
        <taxon>Propionibacteriales</taxon>
        <taxon>Propionibacteriaceae</taxon>
        <taxon>Brooklawnia</taxon>
    </lineage>
</organism>
<evidence type="ECO:0000259" key="1">
    <source>
        <dbReference type="PROSITE" id="PS50967"/>
    </source>
</evidence>
<dbReference type="SUPFAM" id="SSF53098">
    <property type="entry name" value="Ribonuclease H-like"/>
    <property type="match status" value="1"/>
</dbReference>
<dbReference type="SMART" id="SM00474">
    <property type="entry name" value="35EXOc"/>
    <property type="match status" value="1"/>
</dbReference>
<dbReference type="Gene3D" id="1.10.150.80">
    <property type="entry name" value="HRDC domain"/>
    <property type="match status" value="2"/>
</dbReference>
<dbReference type="Pfam" id="PF18305">
    <property type="entry name" value="DNA_pol_A_exoN"/>
    <property type="match status" value="1"/>
</dbReference>
<gene>
    <name evidence="2" type="ORF">brsh051_01980</name>
</gene>
<dbReference type="SUPFAM" id="SSF47819">
    <property type="entry name" value="HRDC-like"/>
    <property type="match status" value="1"/>
</dbReference>
<dbReference type="KEGG" id="broo:brsh051_01980"/>
<dbReference type="PROSITE" id="PS50967">
    <property type="entry name" value="HRDC"/>
    <property type="match status" value="1"/>
</dbReference>
<dbReference type="InterPro" id="IPR041605">
    <property type="entry name" value="Exo_C"/>
</dbReference>
<dbReference type="InterPro" id="IPR044876">
    <property type="entry name" value="HRDC_dom_sf"/>
</dbReference>
<dbReference type="Proteomes" id="UP001431656">
    <property type="component" value="Chromosome"/>
</dbReference>
<keyword evidence="3" id="KW-1185">Reference proteome</keyword>
<dbReference type="RefSeq" id="WP_286266717.1">
    <property type="nucleotide sequence ID" value="NZ_AP028056.1"/>
</dbReference>
<dbReference type="InterPro" id="IPR002562">
    <property type="entry name" value="3'-5'_exonuclease_dom"/>
</dbReference>
<dbReference type="InterPro" id="IPR051086">
    <property type="entry name" value="RNase_D-like"/>
</dbReference>
<proteinExistence type="predicted"/>
<dbReference type="AlphaFoldDB" id="A0AAN0K5T0"/>
<accession>A0AAN0K5T0</accession>
<feature type="domain" description="HRDC" evidence="1">
    <location>
        <begin position="237"/>
        <end position="323"/>
    </location>
</feature>
<name>A0AAN0K5T0_9ACTN</name>
<dbReference type="GO" id="GO:0006139">
    <property type="term" value="P:nucleobase-containing compound metabolic process"/>
    <property type="evidence" value="ECO:0007669"/>
    <property type="project" value="InterPro"/>
</dbReference>
<dbReference type="EMBL" id="AP028056">
    <property type="protein sequence ID" value="BEH00917.1"/>
    <property type="molecule type" value="Genomic_DNA"/>
</dbReference>
<dbReference type="GO" id="GO:0003676">
    <property type="term" value="F:nucleic acid binding"/>
    <property type="evidence" value="ECO:0007669"/>
    <property type="project" value="InterPro"/>
</dbReference>
<evidence type="ECO:0000313" key="2">
    <source>
        <dbReference type="EMBL" id="BEH00917.1"/>
    </source>
</evidence>
<dbReference type="PANTHER" id="PTHR47649">
    <property type="entry name" value="RIBONUCLEASE D"/>
    <property type="match status" value="1"/>
</dbReference>
<reference evidence="2" key="1">
    <citation type="journal article" date="2024" name="Int. J. Syst. Evol. Microbiol.">
        <title>Brooklawnia propionicigenes sp. nov., a facultatively anaerobic, propionate-producing bacterium isolated from a methanogenic reactor treating waste from cattle farms.</title>
        <authorList>
            <person name="Akita Y."/>
            <person name="Ueki A."/>
            <person name="Tonouchi A."/>
            <person name="Sugawara Y."/>
            <person name="Honma S."/>
            <person name="Kaku N."/>
            <person name="Ueki K."/>
        </authorList>
    </citation>
    <scope>NUCLEOTIDE SEQUENCE</scope>
    <source>
        <strain evidence="2">SH051</strain>
    </source>
</reference>
<dbReference type="Pfam" id="PF00570">
    <property type="entry name" value="HRDC"/>
    <property type="match status" value="1"/>
</dbReference>
<dbReference type="InterPro" id="IPR002121">
    <property type="entry name" value="HRDC_dom"/>
</dbReference>
<dbReference type="GO" id="GO:0000166">
    <property type="term" value="F:nucleotide binding"/>
    <property type="evidence" value="ECO:0007669"/>
    <property type="project" value="InterPro"/>
</dbReference>
<dbReference type="Gene3D" id="3.30.420.10">
    <property type="entry name" value="Ribonuclease H-like superfamily/Ribonuclease H"/>
    <property type="match status" value="1"/>
</dbReference>
<dbReference type="GO" id="GO:0008408">
    <property type="term" value="F:3'-5' exonuclease activity"/>
    <property type="evidence" value="ECO:0007669"/>
    <property type="project" value="InterPro"/>
</dbReference>
<dbReference type="CDD" id="cd06142">
    <property type="entry name" value="RNaseD_exo"/>
    <property type="match status" value="1"/>
</dbReference>
<dbReference type="Pfam" id="PF01612">
    <property type="entry name" value="DNA_pol_A_exo1"/>
    <property type="match status" value="1"/>
</dbReference>
<protein>
    <submittedName>
        <fullName evidence="2">Ribonuclease D</fullName>
    </submittedName>
</protein>
<dbReference type="InterPro" id="IPR010997">
    <property type="entry name" value="HRDC-like_sf"/>
</dbReference>
<dbReference type="InterPro" id="IPR036397">
    <property type="entry name" value="RNaseH_sf"/>
</dbReference>
<dbReference type="SMART" id="SM00341">
    <property type="entry name" value="HRDC"/>
    <property type="match status" value="1"/>
</dbReference>
<evidence type="ECO:0000313" key="3">
    <source>
        <dbReference type="Proteomes" id="UP001431656"/>
    </source>
</evidence>
<dbReference type="InterPro" id="IPR012337">
    <property type="entry name" value="RNaseH-like_sf"/>
</dbReference>
<sequence>MSEPPELDLAELPVLAEPASGVPSVVDDSPSRSAALEALRAGHGPIAIDVERAQSFRYSSKAYLLQLKRPGSGIILIDPTAFQTDEAEVAQLAALQQLIGDQEWIIHAATQDLPNLVQLGLRPVQLFDTELAARLLGLPKVGLAALVGRYCGVRLLKEHSAADWSRRPIPDDWLAYAALDVELLHELREQLSAELAATDKQEWAAQEFEWLCRWAVHPAAEHPDRWRRTSGSHLVRTPRGQAVVRELWTVRDDIAHQNDKTPSKILPDKAISELAALITRSHPGVPTVQELRSIDGFKRRQARAYQAEWLAALDRVANLPTSELPPVRTATNGIPAPRNWERVNPQAWRRWEAVRPVVVKRAEELNLPVENLISPDALKHLLWEIELPLSVESVSDQLAARDARRWQQDLIAPLVVERLS</sequence>
<dbReference type="PANTHER" id="PTHR47649:SF1">
    <property type="entry name" value="RIBONUCLEASE D"/>
    <property type="match status" value="1"/>
</dbReference>